<feature type="transmembrane region" description="Helical" evidence="6">
    <location>
        <begin position="149"/>
        <end position="170"/>
    </location>
</feature>
<protein>
    <recommendedName>
        <fullName evidence="6">Choline transporter-like protein</fullName>
    </recommendedName>
</protein>
<sequence length="498" mass="54599">MARIKDSNTTQTIQVQIQAIDSQEHSLPSTNPIKVQGPNTQSETRTAGLFFRKLFQNLFYLHIFLITILIIFFTIHGLLSTAHTHRFRPRKWYPPLLASTACAGIVAFSWQWITHCNPAKAIKAAFWLGPLLTCGVGVLLVAIGSAGSLAAAAVALVSALIQSLYSCWVNPRFDHAIKVLSVSTAFPPAKTTFLVILSIITCTLYSSFLVVGIGGTTATGTSLDVLFILVILLSLAWTMHVIKNTLQVTISRVKYMNFACGIDFDTRVAFCDTIKHSIGSVYVGSALVPVLGLIRGSARAMSLVSGDADEFMFSCANCYSGVASRLVTYGNRWGFVHVGVYNKGFVQASMDTWGIFGRVGLKPLINSDLTSSFCFLCGVAGGAVCTLVGGSWTLVVHKAYATEVSIYAFLIGYFMVRSEHVSITKNYSNVKNLKKRLTSILMLSCRLGLPWRGRKLVFLHTLLLMQRTQRALGLARLSQIAFKSYSDIELSRSRNPIY</sequence>
<comment type="function">
    <text evidence="6">Choline transporter.</text>
</comment>
<feature type="transmembrane region" description="Helical" evidence="6">
    <location>
        <begin position="125"/>
        <end position="143"/>
    </location>
</feature>
<keyword evidence="5 6" id="KW-0472">Membrane</keyword>
<keyword evidence="4 6" id="KW-1133">Transmembrane helix</keyword>
<feature type="transmembrane region" description="Helical" evidence="6">
    <location>
        <begin position="92"/>
        <end position="113"/>
    </location>
</feature>
<feature type="transmembrane region" description="Helical" evidence="6">
    <location>
        <begin position="373"/>
        <end position="393"/>
    </location>
</feature>
<keyword evidence="3 6" id="KW-0812">Transmembrane</keyword>
<evidence type="ECO:0000256" key="4">
    <source>
        <dbReference type="ARBA" id="ARBA00022989"/>
    </source>
</evidence>
<reference evidence="7" key="1">
    <citation type="submission" date="2019-08" db="EMBL/GenBank/DDBJ databases">
        <title>Reference gene set and small RNA set construction with multiple tissues from Davidia involucrata Baill.</title>
        <authorList>
            <person name="Yang H."/>
            <person name="Zhou C."/>
            <person name="Li G."/>
            <person name="Wang J."/>
            <person name="Gao P."/>
            <person name="Wang M."/>
            <person name="Wang R."/>
            <person name="Zhao Y."/>
        </authorList>
    </citation>
    <scope>NUCLEOTIDE SEQUENCE</scope>
    <source>
        <tissue evidence="7">Mixed with DoveR01_LX</tissue>
    </source>
</reference>
<evidence type="ECO:0000256" key="1">
    <source>
        <dbReference type="ARBA" id="ARBA00004141"/>
    </source>
</evidence>
<proteinExistence type="inferred from homology"/>
<name>A0A5B7B5V8_DAVIN</name>
<feature type="transmembrane region" description="Helical" evidence="6">
    <location>
        <begin position="399"/>
        <end position="416"/>
    </location>
</feature>
<dbReference type="GO" id="GO:0022857">
    <property type="term" value="F:transmembrane transporter activity"/>
    <property type="evidence" value="ECO:0007669"/>
    <property type="project" value="UniProtKB-UniRule"/>
</dbReference>
<dbReference type="Pfam" id="PF04515">
    <property type="entry name" value="Choline_transpo"/>
    <property type="match status" value="1"/>
</dbReference>
<dbReference type="InterPro" id="IPR007603">
    <property type="entry name" value="Choline_transptr-like"/>
</dbReference>
<dbReference type="GO" id="GO:0005886">
    <property type="term" value="C:plasma membrane"/>
    <property type="evidence" value="ECO:0007669"/>
    <property type="project" value="UniProtKB-SubCell"/>
</dbReference>
<accession>A0A5B7B5V8</accession>
<feature type="transmembrane region" description="Helical" evidence="6">
    <location>
        <begin position="225"/>
        <end position="242"/>
    </location>
</feature>
<feature type="transmembrane region" description="Helical" evidence="6">
    <location>
        <begin position="191"/>
        <end position="213"/>
    </location>
</feature>
<comment type="similarity">
    <text evidence="2 6">Belongs to the CTL (choline transporter-like) family.</text>
</comment>
<evidence type="ECO:0000256" key="6">
    <source>
        <dbReference type="RuleBase" id="RU368066"/>
    </source>
</evidence>
<evidence type="ECO:0000256" key="2">
    <source>
        <dbReference type="ARBA" id="ARBA00007168"/>
    </source>
</evidence>
<gene>
    <name evidence="7" type="ORF">Din_033187</name>
</gene>
<dbReference type="PANTHER" id="PTHR12385:SF84">
    <property type="entry name" value="CHOLINE TRANSPORTER-LIKE PROTEIN"/>
    <property type="match status" value="1"/>
</dbReference>
<feature type="transmembrane region" description="Helical" evidence="6">
    <location>
        <begin position="58"/>
        <end position="80"/>
    </location>
</feature>
<evidence type="ECO:0000256" key="5">
    <source>
        <dbReference type="ARBA" id="ARBA00023136"/>
    </source>
</evidence>
<organism evidence="7">
    <name type="scientific">Davidia involucrata</name>
    <name type="common">Dove tree</name>
    <dbReference type="NCBI Taxonomy" id="16924"/>
    <lineage>
        <taxon>Eukaryota</taxon>
        <taxon>Viridiplantae</taxon>
        <taxon>Streptophyta</taxon>
        <taxon>Embryophyta</taxon>
        <taxon>Tracheophyta</taxon>
        <taxon>Spermatophyta</taxon>
        <taxon>Magnoliopsida</taxon>
        <taxon>eudicotyledons</taxon>
        <taxon>Gunneridae</taxon>
        <taxon>Pentapetalae</taxon>
        <taxon>asterids</taxon>
        <taxon>Cornales</taxon>
        <taxon>Nyssaceae</taxon>
        <taxon>Davidia</taxon>
    </lineage>
</organism>
<dbReference type="EMBL" id="GHES01033187">
    <property type="protein sequence ID" value="MPA63746.1"/>
    <property type="molecule type" value="Transcribed_RNA"/>
</dbReference>
<evidence type="ECO:0000256" key="3">
    <source>
        <dbReference type="ARBA" id="ARBA00022692"/>
    </source>
</evidence>
<dbReference type="AlphaFoldDB" id="A0A5B7B5V8"/>
<dbReference type="PANTHER" id="PTHR12385">
    <property type="entry name" value="CHOLINE TRANSPORTER-LIKE (SLC FAMILY 44)"/>
    <property type="match status" value="1"/>
</dbReference>
<comment type="subcellular location">
    <subcellularLocation>
        <location evidence="6">Cell membrane</location>
        <topology evidence="6">Multi-pass membrane protein</topology>
    </subcellularLocation>
    <subcellularLocation>
        <location evidence="1">Membrane</location>
        <topology evidence="1">Multi-pass membrane protein</topology>
    </subcellularLocation>
</comment>
<evidence type="ECO:0000313" key="7">
    <source>
        <dbReference type="EMBL" id="MPA63746.1"/>
    </source>
</evidence>